<dbReference type="RefSeq" id="WP_070177923.1">
    <property type="nucleotide sequence ID" value="NZ_BMJR01000002.1"/>
</dbReference>
<dbReference type="GO" id="GO:0005829">
    <property type="term" value="C:cytosol"/>
    <property type="evidence" value="ECO:0007669"/>
    <property type="project" value="TreeGrafter"/>
</dbReference>
<dbReference type="Gene3D" id="3.40.50.80">
    <property type="entry name" value="Nucleotide-binding domain of ferredoxin-NADP reductase (FNR) module"/>
    <property type="match status" value="1"/>
</dbReference>
<evidence type="ECO:0000313" key="15">
    <source>
        <dbReference type="EMBL" id="OFI33547.1"/>
    </source>
</evidence>
<sequence>MSANSNNPTTSIGAPGAILSEPQWNAITQAISGLNAQQLTWVSGYIAGLAASGQALPQGQAAAAAVAPAGDAPVLTILFGSQTGNAKGIAQSLQAKVEAAGYSSKLVSMADYKPRQIKAETHLAIVASTHGEGEPPDDAIELHDFLGSKKAPKNDKLKYAVLSLGDSSYEFFCQTGKDFDERLAKLGGKAVVPRVDCDVDYEAEAQAWVEKLIETLKEDFTSVGSAAVAMQTGSAVTAVAAAQTYTKKAPYQATLLTSQKITGRDSVKDIRHIEISLEDSGITYQAGDALGVWFKNDAALADEIITLIQASADQEVEVGGHKHSFKDALINKLELTLSYPGFVKAYQQASGCEALGKLMQDKAALRDYLADRQIIDIVRDHPHPVTAEQFAAACRPLTPRLYSIASSQSEVEDEVHLTIGHVDYDAYGKRHQGGASGYLCERLEEGGEVEVFIEPNDNFRLPANPDTPVIMIGPGTGIAPFRSFLQERDTQEAEGKNWLFFGNPNFTQDFLYQLEIQAYVKSGLLSKISLAFSRDQKDKIYVQHRLLEEGKAVYEWLEEGAHLYVCGDANHMAKDVESALLEIFKTHGGKSEEEAKAYLLALRKAKRYQKDVY</sequence>
<comment type="catalytic activity">
    <reaction evidence="10 11">
        <text>hydrogen sulfide + 3 NADP(+) + 3 H2O = sulfite + 3 NADPH + 4 H(+)</text>
        <dbReference type="Rhea" id="RHEA:13801"/>
        <dbReference type="ChEBI" id="CHEBI:15377"/>
        <dbReference type="ChEBI" id="CHEBI:15378"/>
        <dbReference type="ChEBI" id="CHEBI:17359"/>
        <dbReference type="ChEBI" id="CHEBI:29919"/>
        <dbReference type="ChEBI" id="CHEBI:57783"/>
        <dbReference type="ChEBI" id="CHEBI:58349"/>
        <dbReference type="EC" id="1.8.1.2"/>
    </reaction>
</comment>
<dbReference type="Proteomes" id="UP000176037">
    <property type="component" value="Unassembled WGS sequence"/>
</dbReference>
<reference evidence="15 16" key="1">
    <citation type="submission" date="2016-09" db="EMBL/GenBank/DDBJ databases">
        <title>Alteromonas lipolytica, a new species isolated from sea water.</title>
        <authorList>
            <person name="Wu Y.-H."/>
            <person name="Cheng H."/>
            <person name="Xu X.-W."/>
        </authorList>
    </citation>
    <scope>NUCLEOTIDE SEQUENCE [LARGE SCALE GENOMIC DNA]</scope>
    <source>
        <strain evidence="15 16">JW12</strain>
    </source>
</reference>
<dbReference type="PIRSF" id="PIRSF000207">
    <property type="entry name" value="SiR-FP_CysJ"/>
    <property type="match status" value="1"/>
</dbReference>
<keyword evidence="9 11" id="KW-0198">Cysteine biosynthesis</keyword>
<dbReference type="PRINTS" id="PR00371">
    <property type="entry name" value="FPNCR"/>
</dbReference>
<keyword evidence="1 11" id="KW-0813">Transport</keyword>
<dbReference type="PANTHER" id="PTHR19384">
    <property type="entry name" value="NITRIC OXIDE SYNTHASE-RELATED"/>
    <property type="match status" value="1"/>
</dbReference>
<evidence type="ECO:0000256" key="7">
    <source>
        <dbReference type="ARBA" id="ARBA00022982"/>
    </source>
</evidence>
<evidence type="ECO:0000313" key="16">
    <source>
        <dbReference type="Proteomes" id="UP000176037"/>
    </source>
</evidence>
<dbReference type="InterPro" id="IPR029039">
    <property type="entry name" value="Flavoprotein-like_sf"/>
</dbReference>
<comment type="cofactor">
    <cofactor evidence="11 12">
        <name>FMN</name>
        <dbReference type="ChEBI" id="CHEBI:58210"/>
    </cofactor>
    <text evidence="11 12">Binds 1 FMN per subunit.</text>
</comment>
<evidence type="ECO:0000256" key="8">
    <source>
        <dbReference type="ARBA" id="ARBA00023002"/>
    </source>
</evidence>
<dbReference type="AlphaFoldDB" id="A0A1E8FC89"/>
<protein>
    <recommendedName>
        <fullName evidence="11">Sulfite reductase [NADPH] flavoprotein alpha-component</fullName>
        <shortName evidence="11">SiR-FP</shortName>
        <ecNumber evidence="11">1.8.1.2</ecNumber>
    </recommendedName>
</protein>
<dbReference type="InterPro" id="IPR001709">
    <property type="entry name" value="Flavoprot_Pyr_Nucl_cyt_Rdtase"/>
</dbReference>
<dbReference type="Gene3D" id="2.40.30.10">
    <property type="entry name" value="Translation factors"/>
    <property type="match status" value="1"/>
</dbReference>
<dbReference type="SUPFAM" id="SSF63380">
    <property type="entry name" value="Riboflavin synthase domain-like"/>
    <property type="match status" value="1"/>
</dbReference>
<evidence type="ECO:0000256" key="3">
    <source>
        <dbReference type="ARBA" id="ARBA00022630"/>
    </source>
</evidence>
<keyword evidence="5 11" id="KW-0274">FAD</keyword>
<dbReference type="GO" id="GO:0050660">
    <property type="term" value="F:flavin adenine dinucleotide binding"/>
    <property type="evidence" value="ECO:0007669"/>
    <property type="project" value="InterPro"/>
</dbReference>
<keyword evidence="2 11" id="KW-0028">Amino-acid biosynthesis</keyword>
<dbReference type="GO" id="GO:0004783">
    <property type="term" value="F:sulfite reductase (NADPH) activity"/>
    <property type="evidence" value="ECO:0007669"/>
    <property type="project" value="UniProtKB-EC"/>
</dbReference>
<feature type="binding site" evidence="12">
    <location>
        <begin position="433"/>
        <end position="436"/>
    </location>
    <ligand>
        <name>FAD</name>
        <dbReference type="ChEBI" id="CHEBI:57692"/>
    </ligand>
</feature>
<dbReference type="InterPro" id="IPR001433">
    <property type="entry name" value="OxRdtase_FAD/NAD-bd"/>
</dbReference>
<dbReference type="InterPro" id="IPR039261">
    <property type="entry name" value="FNR_nucleotide-bd"/>
</dbReference>
<comment type="pathway">
    <text evidence="11">Sulfur metabolism; hydrogen sulfide biosynthesis; hydrogen sulfide from sulfite (NADPH route): step 1/1.</text>
</comment>
<keyword evidence="7 11" id="KW-0249">Electron transport</keyword>
<dbReference type="InterPro" id="IPR003097">
    <property type="entry name" value="CysJ-like_FAD-binding"/>
</dbReference>
<feature type="binding site" evidence="12">
    <location>
        <begin position="164"/>
        <end position="173"/>
    </location>
    <ligand>
        <name>FMN</name>
        <dbReference type="ChEBI" id="CHEBI:58210"/>
    </ligand>
</feature>
<dbReference type="PANTHER" id="PTHR19384:SF128">
    <property type="entry name" value="NADPH OXIDOREDUCTASE A"/>
    <property type="match status" value="1"/>
</dbReference>
<gene>
    <name evidence="15" type="ORF">BFC17_04630</name>
</gene>
<dbReference type="Gene3D" id="1.20.990.10">
    <property type="entry name" value="NADPH-cytochrome p450 Reductase, Chain A, domain 3"/>
    <property type="match status" value="1"/>
</dbReference>
<dbReference type="CDD" id="cd06199">
    <property type="entry name" value="SiR"/>
    <property type="match status" value="1"/>
</dbReference>
<feature type="binding site" evidence="12">
    <location>
        <position position="370"/>
    </location>
    <ligand>
        <name>FAD</name>
        <dbReference type="ChEBI" id="CHEBI:57692"/>
    </ligand>
</feature>
<dbReference type="Gene3D" id="3.40.50.360">
    <property type="match status" value="1"/>
</dbReference>
<feature type="binding site" evidence="12">
    <location>
        <begin position="418"/>
        <end position="420"/>
    </location>
    <ligand>
        <name>FAD</name>
        <dbReference type="ChEBI" id="CHEBI:57692"/>
    </ligand>
</feature>
<accession>A0A1E8FC89</accession>
<evidence type="ECO:0000256" key="12">
    <source>
        <dbReference type="PIRSR" id="PIRSR000207-1"/>
    </source>
</evidence>
<dbReference type="STRING" id="1856405.BFC17_04630"/>
<dbReference type="InterPro" id="IPR023173">
    <property type="entry name" value="NADPH_Cyt_P450_Rdtase_alpha"/>
</dbReference>
<evidence type="ECO:0000256" key="4">
    <source>
        <dbReference type="ARBA" id="ARBA00022643"/>
    </source>
</evidence>
<keyword evidence="8 11" id="KW-0560">Oxidoreductase</keyword>
<dbReference type="PRINTS" id="PR00369">
    <property type="entry name" value="FLAVODOXIN"/>
</dbReference>
<dbReference type="InterPro" id="IPR017938">
    <property type="entry name" value="Riboflavin_synthase-like_b-brl"/>
</dbReference>
<dbReference type="Pfam" id="PF00258">
    <property type="entry name" value="Flavodoxin_1"/>
    <property type="match status" value="1"/>
</dbReference>
<keyword evidence="6 11" id="KW-0521">NADP</keyword>
<dbReference type="Pfam" id="PF00175">
    <property type="entry name" value="NAD_binding_1"/>
    <property type="match status" value="1"/>
</dbReference>
<dbReference type="GO" id="GO:0010181">
    <property type="term" value="F:FMN binding"/>
    <property type="evidence" value="ECO:0007669"/>
    <property type="project" value="InterPro"/>
</dbReference>
<comment type="caution">
    <text evidence="15">The sequence shown here is derived from an EMBL/GenBank/DDBJ whole genome shotgun (WGS) entry which is preliminary data.</text>
</comment>
<dbReference type="NCBIfam" id="TIGR01931">
    <property type="entry name" value="cysJ"/>
    <property type="match status" value="1"/>
</dbReference>
<feature type="binding site" evidence="12">
    <location>
        <position position="575"/>
    </location>
    <ligand>
        <name>NADP(+)</name>
        <dbReference type="ChEBI" id="CHEBI:58349"/>
    </ligand>
</feature>
<dbReference type="InterPro" id="IPR001094">
    <property type="entry name" value="Flavdoxin-like"/>
</dbReference>
<evidence type="ECO:0000256" key="2">
    <source>
        <dbReference type="ARBA" id="ARBA00022605"/>
    </source>
</evidence>
<evidence type="ECO:0000256" key="10">
    <source>
        <dbReference type="ARBA" id="ARBA00052219"/>
    </source>
</evidence>
<feature type="binding site" evidence="12">
    <location>
        <begin position="128"/>
        <end position="131"/>
    </location>
    <ligand>
        <name>FMN</name>
        <dbReference type="ChEBI" id="CHEBI:58210"/>
    </ligand>
</feature>
<name>A0A1E8FC89_9ALTE</name>
<dbReference type="GO" id="GO:0019344">
    <property type="term" value="P:cysteine biosynthetic process"/>
    <property type="evidence" value="ECO:0007669"/>
    <property type="project" value="UniProtKB-KW"/>
</dbReference>
<evidence type="ECO:0000256" key="11">
    <source>
        <dbReference type="PIRNR" id="PIRNR000207"/>
    </source>
</evidence>
<keyword evidence="16" id="KW-1185">Reference proteome</keyword>
<dbReference type="InterPro" id="IPR010199">
    <property type="entry name" value="CysJ"/>
</dbReference>
<feature type="binding site" evidence="12">
    <location>
        <begin position="533"/>
        <end position="534"/>
    </location>
    <ligand>
        <name>NADP(+)</name>
        <dbReference type="ChEBI" id="CHEBI:58349"/>
    </ligand>
</feature>
<evidence type="ECO:0000259" key="14">
    <source>
        <dbReference type="PROSITE" id="PS51384"/>
    </source>
</evidence>
<feature type="binding site" evidence="12">
    <location>
        <position position="613"/>
    </location>
    <ligand>
        <name>FAD</name>
        <dbReference type="ChEBI" id="CHEBI:57692"/>
    </ligand>
</feature>
<feature type="domain" description="Flavodoxin-like" evidence="13">
    <location>
        <begin position="75"/>
        <end position="213"/>
    </location>
</feature>
<comment type="cofactor">
    <cofactor evidence="11 12">
        <name>FAD</name>
        <dbReference type="ChEBI" id="CHEBI:57692"/>
    </cofactor>
    <text evidence="11 12">Binds 1 FAD per subunit.</text>
</comment>
<feature type="domain" description="FAD-binding FR-type" evidence="14">
    <location>
        <begin position="248"/>
        <end position="462"/>
    </location>
</feature>
<comment type="function">
    <text evidence="11">Component of the sulfite reductase complex that catalyzes the 6-electron reduction of sulfite to sulfide. This is one of several activities required for the biosynthesis of L-cysteine from sulfate. The flavoprotein component catalyzes the electron flow from NADPH -&gt; FAD -&gt; FMN to the hemoprotein component.</text>
</comment>
<dbReference type="OrthoDB" id="9816402at2"/>
<dbReference type="InterPro" id="IPR008254">
    <property type="entry name" value="Flavodoxin/NO_synth"/>
</dbReference>
<feature type="binding site" evidence="12">
    <location>
        <begin position="400"/>
        <end position="403"/>
    </location>
    <ligand>
        <name>FAD</name>
        <dbReference type="ChEBI" id="CHEBI:57692"/>
    </ligand>
</feature>
<dbReference type="UniPathway" id="UPA00140">
    <property type="reaction ID" value="UER00207"/>
</dbReference>
<keyword evidence="3 11" id="KW-0285">Flavoprotein</keyword>
<dbReference type="EC" id="1.8.1.2" evidence="11"/>
<organism evidence="15 16">
    <name type="scientific">Alteromonas lipolytica</name>
    <dbReference type="NCBI Taxonomy" id="1856405"/>
    <lineage>
        <taxon>Bacteria</taxon>
        <taxon>Pseudomonadati</taxon>
        <taxon>Pseudomonadota</taxon>
        <taxon>Gammaproteobacteria</taxon>
        <taxon>Alteromonadales</taxon>
        <taxon>Alteromonadaceae</taxon>
        <taxon>Alteromonas/Salinimonas group</taxon>
        <taxon>Alteromonas</taxon>
    </lineage>
</organism>
<dbReference type="Pfam" id="PF00667">
    <property type="entry name" value="FAD_binding_1"/>
    <property type="match status" value="2"/>
</dbReference>
<proteinExistence type="predicted"/>
<dbReference type="FunFam" id="3.40.50.80:FF:000001">
    <property type="entry name" value="NADPH--cytochrome P450 reductase 1"/>
    <property type="match status" value="1"/>
</dbReference>
<keyword evidence="4 11" id="KW-0288">FMN</keyword>
<feature type="binding site" evidence="12">
    <location>
        <begin position="539"/>
        <end position="543"/>
    </location>
    <ligand>
        <name>NADP(+)</name>
        <dbReference type="ChEBI" id="CHEBI:58349"/>
    </ligand>
</feature>
<evidence type="ECO:0000256" key="9">
    <source>
        <dbReference type="ARBA" id="ARBA00023192"/>
    </source>
</evidence>
<dbReference type="PROSITE" id="PS51384">
    <property type="entry name" value="FAD_FR"/>
    <property type="match status" value="1"/>
</dbReference>
<dbReference type="SUPFAM" id="SSF52343">
    <property type="entry name" value="Ferredoxin reductase-like, C-terminal NADP-linked domain"/>
    <property type="match status" value="1"/>
</dbReference>
<evidence type="ECO:0000256" key="5">
    <source>
        <dbReference type="ARBA" id="ARBA00022827"/>
    </source>
</evidence>
<evidence type="ECO:0000256" key="1">
    <source>
        <dbReference type="ARBA" id="ARBA00022448"/>
    </source>
</evidence>
<dbReference type="InterPro" id="IPR017927">
    <property type="entry name" value="FAD-bd_FR_type"/>
</dbReference>
<dbReference type="GO" id="GO:0070814">
    <property type="term" value="P:hydrogen sulfide biosynthetic process"/>
    <property type="evidence" value="ECO:0007669"/>
    <property type="project" value="UniProtKB-UniPathway"/>
</dbReference>
<dbReference type="SUPFAM" id="SSF52218">
    <property type="entry name" value="Flavoproteins"/>
    <property type="match status" value="1"/>
</dbReference>
<feature type="binding site" evidence="12">
    <location>
        <position position="336"/>
    </location>
    <ligand>
        <name>FAD</name>
        <dbReference type="ChEBI" id="CHEBI:57692"/>
    </ligand>
</feature>
<evidence type="ECO:0000259" key="13">
    <source>
        <dbReference type="PROSITE" id="PS50902"/>
    </source>
</evidence>
<dbReference type="PROSITE" id="PS50902">
    <property type="entry name" value="FLAVODOXIN_LIKE"/>
    <property type="match status" value="1"/>
</dbReference>
<dbReference type="EMBL" id="MJIC01000015">
    <property type="protein sequence ID" value="OFI33547.1"/>
    <property type="molecule type" value="Genomic_DNA"/>
</dbReference>
<evidence type="ECO:0000256" key="6">
    <source>
        <dbReference type="ARBA" id="ARBA00022857"/>
    </source>
</evidence>
<feature type="binding site" evidence="12">
    <location>
        <begin position="81"/>
        <end position="86"/>
    </location>
    <ligand>
        <name>FMN</name>
        <dbReference type="ChEBI" id="CHEBI:58210"/>
    </ligand>
</feature>
<feature type="binding site" evidence="12">
    <location>
        <position position="424"/>
    </location>
    <ligand>
        <name>FAD</name>
        <dbReference type="ChEBI" id="CHEBI:57692"/>
    </ligand>
</feature>
<comment type="subunit">
    <text evidence="11">Alpha(8)-beta(8). The alpha component is a flavoprotein, the beta component is a hemoprotein.</text>
</comment>